<dbReference type="EMBL" id="LAPV01000129">
    <property type="protein sequence ID" value="KKC32652.1"/>
    <property type="molecule type" value="Genomic_DNA"/>
</dbReference>
<evidence type="ECO:0000313" key="1">
    <source>
        <dbReference type="EMBL" id="KKC32652.1"/>
    </source>
</evidence>
<evidence type="ECO:0000313" key="2">
    <source>
        <dbReference type="EMBL" id="SFC51190.1"/>
    </source>
</evidence>
<dbReference type="STRING" id="728005.SAMN04488059_10662"/>
<dbReference type="OrthoDB" id="8013467at2"/>
<dbReference type="EMBL" id="FOMB01000006">
    <property type="protein sequence ID" value="SFC51190.1"/>
    <property type="molecule type" value="Genomic_DNA"/>
</dbReference>
<dbReference type="GO" id="GO:0006260">
    <property type="term" value="P:DNA replication"/>
    <property type="evidence" value="ECO:0007669"/>
    <property type="project" value="InterPro"/>
</dbReference>
<dbReference type="SUPFAM" id="SSF48019">
    <property type="entry name" value="post-AAA+ oligomerization domain-like"/>
    <property type="match status" value="1"/>
</dbReference>
<dbReference type="PATRIC" id="fig|728005.3.peg.667"/>
<sequence length="362" mass="40035">MNTPEIFQHIYRDLADQTLMRTVPIPSPTAVSPWIAMSLLHKAIRRGRTDFALAAAATLLRDAPDKLWRRLGGAAFEDIGLGNLSLLPLVTAAMAGKRVRQTFGGEWQVASYLVEQLCQSVKCRAADDLLMTADTHPEFIQVRTVLVELSIPQLLDVVIGTDPVQIRALAMWYALGTDRRPSKHLTYQRGNPDAVFNTLFEAGWPNTLVEVCRVGFKRTGEVLAPFVLLLSRDIANQVSTIVPDELADEQLISGVPAWAFDQYSREGKAALRSFLGGSTDIARWIREEIAEGDRLSFLGNLLFRVEGGAVDRRLRWATGDLLKSLAELGGNGGDCADASEPLRLLKADFKSFQEVRFNACNR</sequence>
<dbReference type="Proteomes" id="UP000182258">
    <property type="component" value="Unassembled WGS sequence"/>
</dbReference>
<name>A0A0F5PVD6_9HYPH</name>
<accession>A0A0F5PVD6</accession>
<dbReference type="RefSeq" id="WP_046171344.1">
    <property type="nucleotide sequence ID" value="NZ_FOMB01000006.1"/>
</dbReference>
<reference evidence="1 3" key="1">
    <citation type="submission" date="2015-03" db="EMBL/GenBank/DDBJ databases">
        <authorList>
            <person name="Lepp D."/>
            <person name="Hassan Y.I."/>
            <person name="Li X.-Z."/>
            <person name="Zhou T."/>
        </authorList>
    </citation>
    <scope>NUCLEOTIDE SEQUENCE [LARGE SCALE GENOMIC DNA]</scope>
    <source>
        <strain evidence="1 3">Cr7-05</strain>
    </source>
</reference>
<proteinExistence type="predicted"/>
<dbReference type="AlphaFoldDB" id="A0A0F5PVD6"/>
<organism evidence="2 4">
    <name type="scientific">Devosia psychrophila</name>
    <dbReference type="NCBI Taxonomy" id="728005"/>
    <lineage>
        <taxon>Bacteria</taxon>
        <taxon>Pseudomonadati</taxon>
        <taxon>Pseudomonadota</taxon>
        <taxon>Alphaproteobacteria</taxon>
        <taxon>Hyphomicrobiales</taxon>
        <taxon>Devosiaceae</taxon>
        <taxon>Devosia</taxon>
    </lineage>
</organism>
<keyword evidence="3" id="KW-1185">Reference proteome</keyword>
<evidence type="ECO:0000313" key="3">
    <source>
        <dbReference type="Proteomes" id="UP000033519"/>
    </source>
</evidence>
<evidence type="ECO:0000313" key="4">
    <source>
        <dbReference type="Proteomes" id="UP000182258"/>
    </source>
</evidence>
<dbReference type="InterPro" id="IPR008921">
    <property type="entry name" value="DNA_pol3_clamp-load_cplx_C"/>
</dbReference>
<dbReference type="Proteomes" id="UP000033519">
    <property type="component" value="Unassembled WGS sequence"/>
</dbReference>
<gene>
    <name evidence="2" type="ORF">SAMN04488059_10662</name>
    <name evidence="1" type="ORF">WH91_12535</name>
</gene>
<reference evidence="2 4" key="2">
    <citation type="submission" date="2016-10" db="EMBL/GenBank/DDBJ databases">
        <authorList>
            <person name="de Groot N.N."/>
        </authorList>
    </citation>
    <scope>NUCLEOTIDE SEQUENCE [LARGE SCALE GENOMIC DNA]</scope>
    <source>
        <strain evidence="2 4">CGMCC 1.10210</strain>
    </source>
</reference>
<protein>
    <submittedName>
        <fullName evidence="2">Uncharacterized protein</fullName>
    </submittedName>
</protein>
<dbReference type="GO" id="GO:0003677">
    <property type="term" value="F:DNA binding"/>
    <property type="evidence" value="ECO:0007669"/>
    <property type="project" value="InterPro"/>
</dbReference>
<dbReference type="Gene3D" id="1.20.272.10">
    <property type="match status" value="1"/>
</dbReference>